<organism evidence="2 3">
    <name type="scientific">Francisella philomiragia</name>
    <dbReference type="NCBI Taxonomy" id="28110"/>
    <lineage>
        <taxon>Bacteria</taxon>
        <taxon>Pseudomonadati</taxon>
        <taxon>Pseudomonadota</taxon>
        <taxon>Gammaproteobacteria</taxon>
        <taxon>Thiotrichales</taxon>
        <taxon>Francisellaceae</taxon>
        <taxon>Francisella</taxon>
    </lineage>
</organism>
<evidence type="ECO:0000313" key="2">
    <source>
        <dbReference type="EMBL" id="AJI53240.1"/>
    </source>
</evidence>
<dbReference type="EMBL" id="CP009440">
    <property type="protein sequence ID" value="AJI53240.1"/>
    <property type="molecule type" value="Genomic_DNA"/>
</dbReference>
<name>A0A0B6CWJ8_9GAMM</name>
<evidence type="ECO:0000313" key="3">
    <source>
        <dbReference type="Proteomes" id="UP000031830"/>
    </source>
</evidence>
<dbReference type="RefSeq" id="WP_149031920.1">
    <property type="nucleotide sequence ID" value="NZ_CP009440.1"/>
</dbReference>
<dbReference type="AlphaFoldDB" id="A0A0B6CWJ8"/>
<proteinExistence type="predicted"/>
<gene>
    <name evidence="2" type="ORF">LA55_274</name>
</gene>
<reference evidence="2 3" key="1">
    <citation type="journal article" date="2015" name="Genome Announc.">
        <title>Genome sequencing of 18 francisella strains to aid in assay development and testing.</title>
        <authorList>
            <person name="Johnson S.L."/>
            <person name="Daligault H.E."/>
            <person name="Davenport K.W."/>
            <person name="Coyne S.R."/>
            <person name="Frey K.G."/>
            <person name="Koroleva G.I."/>
            <person name="Broomall S.M."/>
            <person name="Bishop-Lilly K.A."/>
            <person name="Bruce D.C."/>
            <person name="Chertkov O."/>
            <person name="Freitas T."/>
            <person name="Jaissle J."/>
            <person name="Ladner J.T."/>
            <person name="Rosenzweig C.N."/>
            <person name="Gibbons H.S."/>
            <person name="Palacios G.F."/>
            <person name="Redden C.L."/>
            <person name="Xu Y."/>
            <person name="Minogue T.D."/>
            <person name="Chain P.S."/>
        </authorList>
    </citation>
    <scope>NUCLEOTIDE SEQUENCE [LARGE SCALE GENOMIC DNA]</scope>
    <source>
        <strain evidence="2 3">GA01-2794</strain>
    </source>
</reference>
<dbReference type="OrthoDB" id="5497289at2"/>
<dbReference type="Proteomes" id="UP000031830">
    <property type="component" value="Chromosome"/>
</dbReference>
<protein>
    <submittedName>
        <fullName evidence="2">Abortive infection family protein</fullName>
    </submittedName>
</protein>
<feature type="region of interest" description="Disordered" evidence="1">
    <location>
        <begin position="1"/>
        <end position="20"/>
    </location>
</feature>
<sequence length="45" mass="5176">MKKISDSHRIGPARVKPKERHSELAVNMAGSMVLFIYKTYKETIN</sequence>
<evidence type="ECO:0000256" key="1">
    <source>
        <dbReference type="SAM" id="MobiDB-lite"/>
    </source>
</evidence>
<accession>A0A0B6CWJ8</accession>
<dbReference type="KEGG" id="fpz:LA55_274"/>